<proteinExistence type="predicted"/>
<dbReference type="AlphaFoldDB" id="G0L0M4"/>
<name>G0L0M4_ZOBGA</name>
<evidence type="ECO:0000313" key="1">
    <source>
        <dbReference type="EMBL" id="CAZ97513.1"/>
    </source>
</evidence>
<reference evidence="2" key="1">
    <citation type="submission" date="2009-07" db="EMBL/GenBank/DDBJ databases">
        <title>Complete genome sequence of Zobellia galactanivorans Dsij.</title>
        <authorList>
            <consortium name="Genoscope - CEA"/>
        </authorList>
    </citation>
    <scope>NUCLEOTIDE SEQUENCE [LARGE SCALE GENOMIC DNA]</scope>
    <source>
        <strain evidence="2">DSM 12802 / CCUG 47099 / CIP 106680 / NCIMB 13871 / Dsij</strain>
    </source>
</reference>
<gene>
    <name evidence="1" type="ordered locus">zobellia_3375</name>
</gene>
<dbReference type="STRING" id="63186.ZOBELLIA_3375"/>
<keyword evidence="2" id="KW-1185">Reference proteome</keyword>
<organism evidence="1 2">
    <name type="scientific">Zobellia galactanivorans (strain DSM 12802 / CCUG 47099 / CIP 106680 / NCIMB 13871 / Dsij)</name>
    <dbReference type="NCBI Taxonomy" id="63186"/>
    <lineage>
        <taxon>Bacteria</taxon>
        <taxon>Pseudomonadati</taxon>
        <taxon>Bacteroidota</taxon>
        <taxon>Flavobacteriia</taxon>
        <taxon>Flavobacteriales</taxon>
        <taxon>Flavobacteriaceae</taxon>
        <taxon>Zobellia</taxon>
    </lineage>
</organism>
<evidence type="ECO:0000313" key="2">
    <source>
        <dbReference type="Proteomes" id="UP000008898"/>
    </source>
</evidence>
<dbReference type="KEGG" id="zga:ZOBELLIA_3375"/>
<dbReference type="Proteomes" id="UP000008898">
    <property type="component" value="Chromosome"/>
</dbReference>
<dbReference type="HOGENOM" id="CLU_3224220_0_0_10"/>
<accession>G0L0M4</accession>
<reference evidence="1 2" key="2">
    <citation type="journal article" date="2012" name="Environ. Microbiol.">
        <title>Characterization of the first alginolytic operons in a marine bacterium: from their emergence in marine Flavobacteriia to their independent transfers to marine Proteobacteria and human gut Bacteroides.</title>
        <authorList>
            <person name="Thomas F."/>
            <person name="Barbeyron T."/>
            <person name="Tonon T."/>
            <person name="Genicot S."/>
            <person name="Czjzek M."/>
            <person name="Michel G."/>
        </authorList>
    </citation>
    <scope>NUCLEOTIDE SEQUENCE [LARGE SCALE GENOMIC DNA]</scope>
    <source>
        <strain evidence="2">DSM 12802 / CCUG 47099 / CIP 106680 / NCIMB 13871 / Dsij</strain>
    </source>
</reference>
<dbReference type="EMBL" id="FP476056">
    <property type="protein sequence ID" value="CAZ97513.1"/>
    <property type="molecule type" value="Genomic_DNA"/>
</dbReference>
<sequence>MVNTVLGAVDRQLVPDFVDFSTFAAHTCYTCKMKKNICPSLQII</sequence>
<protein>
    <submittedName>
        <fullName evidence="1">Uncharacterized protein</fullName>
    </submittedName>
</protein>